<reference evidence="2" key="1">
    <citation type="submission" date="2024-03" db="EMBL/GenBank/DDBJ databases">
        <title>WGS assembly of Saponaria officinalis var. Norfolk2.</title>
        <authorList>
            <person name="Jenkins J."/>
            <person name="Shu S."/>
            <person name="Grimwood J."/>
            <person name="Barry K."/>
            <person name="Goodstein D."/>
            <person name="Schmutz J."/>
            <person name="Leebens-Mack J."/>
            <person name="Osbourn A."/>
        </authorList>
    </citation>
    <scope>NUCLEOTIDE SEQUENCE [LARGE SCALE GENOMIC DNA]</scope>
    <source>
        <strain evidence="2">JIC</strain>
    </source>
</reference>
<dbReference type="PANTHER" id="PTHR33437:SF2">
    <property type="entry name" value="OS06G0361200 PROTEIN"/>
    <property type="match status" value="1"/>
</dbReference>
<feature type="compositionally biased region" description="Basic and acidic residues" evidence="1">
    <location>
        <begin position="86"/>
        <end position="117"/>
    </location>
</feature>
<gene>
    <name evidence="2" type="ORF">RND81_01G118700</name>
</gene>
<dbReference type="InterPro" id="IPR021109">
    <property type="entry name" value="Peptidase_aspartic_dom_sf"/>
</dbReference>
<dbReference type="Gene3D" id="2.40.70.10">
    <property type="entry name" value="Acid Proteases"/>
    <property type="match status" value="1"/>
</dbReference>
<dbReference type="EMBL" id="JBDFQZ010000001">
    <property type="protein sequence ID" value="KAK9756753.1"/>
    <property type="molecule type" value="Genomic_DNA"/>
</dbReference>
<feature type="region of interest" description="Disordered" evidence="1">
    <location>
        <begin position="310"/>
        <end position="334"/>
    </location>
</feature>
<evidence type="ECO:0000313" key="3">
    <source>
        <dbReference type="Proteomes" id="UP001443914"/>
    </source>
</evidence>
<evidence type="ECO:0000256" key="1">
    <source>
        <dbReference type="SAM" id="MobiDB-lite"/>
    </source>
</evidence>
<organism evidence="2 3">
    <name type="scientific">Saponaria officinalis</name>
    <name type="common">Common soapwort</name>
    <name type="synonym">Lychnis saponaria</name>
    <dbReference type="NCBI Taxonomy" id="3572"/>
    <lineage>
        <taxon>Eukaryota</taxon>
        <taxon>Viridiplantae</taxon>
        <taxon>Streptophyta</taxon>
        <taxon>Embryophyta</taxon>
        <taxon>Tracheophyta</taxon>
        <taxon>Spermatophyta</taxon>
        <taxon>Magnoliopsida</taxon>
        <taxon>eudicotyledons</taxon>
        <taxon>Gunneridae</taxon>
        <taxon>Pentapetalae</taxon>
        <taxon>Caryophyllales</taxon>
        <taxon>Caryophyllaceae</taxon>
        <taxon>Caryophylleae</taxon>
        <taxon>Saponaria</taxon>
    </lineage>
</organism>
<feature type="compositionally biased region" description="Basic and acidic residues" evidence="1">
    <location>
        <begin position="310"/>
        <end position="330"/>
    </location>
</feature>
<proteinExistence type="predicted"/>
<dbReference type="CDD" id="cd00303">
    <property type="entry name" value="retropepsin_like"/>
    <property type="match status" value="1"/>
</dbReference>
<evidence type="ECO:0008006" key="4">
    <source>
        <dbReference type="Google" id="ProtNLM"/>
    </source>
</evidence>
<protein>
    <recommendedName>
        <fullName evidence="4">Retrotransposon gag domain-containing protein</fullName>
    </recommendedName>
</protein>
<feature type="region of interest" description="Disordered" evidence="1">
    <location>
        <begin position="86"/>
        <end position="126"/>
    </location>
</feature>
<evidence type="ECO:0000313" key="2">
    <source>
        <dbReference type="EMBL" id="KAK9756753.1"/>
    </source>
</evidence>
<keyword evidence="3" id="KW-1185">Reference proteome</keyword>
<comment type="caution">
    <text evidence="2">The sequence shown here is derived from an EMBL/GenBank/DDBJ whole genome shotgun (WGS) entry which is preliminary data.</text>
</comment>
<dbReference type="PANTHER" id="PTHR33437">
    <property type="entry name" value="OS06G0361200 PROTEIN"/>
    <property type="match status" value="1"/>
</dbReference>
<name>A0AAW1NI96_SAPOF</name>
<dbReference type="Proteomes" id="UP001443914">
    <property type="component" value="Unassembled WGS sequence"/>
</dbReference>
<sequence length="820" mass="93140">MPAWRVHNMTIYTSPFFEPYTVDDVESSNSFPSSPHGGNQEVSDTVIAPVMTTDAQTLEEQFAEIKMMLEQLKKENEEKSKQIADLTKKLGKRPESSKHSSESDESPEKSDVGENGKKRGSGASFTAKDVQDMISNAIKMQLGEPQGNHRYIKPYSKRIDYLCMSVGYQPPKFQQFDGKVNPKQHRDLLVKQFVRSLKGINFDWHTDLSAKSIDSWDQMEKEFLNRFYSTRRVDEAVIDYINRWHSLSLECKDRLLEVSAVEMCIQGMNLNLVYILQGIKPKTFHQELSTRAHDMEITIASQGGRLFSRSEAKPERKDFKKTDKSFKSSTKETMMVTTSNPVKISARPKSEKKETYSKDTWRTRPTLKELEKKKKKVIELPELKRPNEAGRTADPKYYRYHRVVSHPLEKCIALKEKIMQLAKDGKILLDLDDAAESNCIVIQAVAKNVVSDPSTPKKERVCMIQFETLEPVVVRIIEELASMTPLSNQIDENEGEWSLVTRQRRKKSTSNFLLGSKPHNRPLFVSYYIREQQVSRILVDGGSAVNIMSKATILELGISAGELTKSRLLIQDFNLGGQRSIGMIRVDLVMGELSSATLFQVIHAKTSYKLLLGRPWLHENGVVASTLHQCLKFYRNDEKKVNGDVKSFMMAETYFADAKFYYDYEAPNGVKLVTVERHESIVVKTNQPTSTQATERVVPTTPRSMPIFKYVPKSRQKEGEASFAECSQTEGSSSKMINDENLHTLKQNATILLSTKNHHRKSKPSLQRFVAASENEGEASTKGRFDPNAYKLLSKSGYDFENPIPMGKVIEAAPYGLNQT</sequence>
<accession>A0AAW1NI96</accession>
<dbReference type="AlphaFoldDB" id="A0AAW1NI96"/>